<dbReference type="EMBL" id="JAEEGC010000187">
    <property type="protein sequence ID" value="MBV7276558.1"/>
    <property type="molecule type" value="Genomic_DNA"/>
</dbReference>
<evidence type="ECO:0000259" key="5">
    <source>
        <dbReference type="Pfam" id="PF08281"/>
    </source>
</evidence>
<reference evidence="6" key="1">
    <citation type="submission" date="2020-12" db="EMBL/GenBank/DDBJ databases">
        <title>Clostridium thailandense sp. nov., a novel acetogenic bacterium isolated from peat land soil in Thailand.</title>
        <authorList>
            <person name="Chaikitkaew S."/>
            <person name="Birkeland N.K."/>
        </authorList>
    </citation>
    <scope>NUCLEOTIDE SEQUENCE</scope>
    <source>
        <strain evidence="6">PL3</strain>
    </source>
</reference>
<dbReference type="Pfam" id="PF08281">
    <property type="entry name" value="Sigma70_r4_2"/>
    <property type="match status" value="1"/>
</dbReference>
<dbReference type="GO" id="GO:0003677">
    <property type="term" value="F:DNA binding"/>
    <property type="evidence" value="ECO:0007669"/>
    <property type="project" value="InterPro"/>
</dbReference>
<dbReference type="InterPro" id="IPR039425">
    <property type="entry name" value="RNA_pol_sigma-70-like"/>
</dbReference>
<evidence type="ECO:0000256" key="2">
    <source>
        <dbReference type="ARBA" id="ARBA00023082"/>
    </source>
</evidence>
<feature type="domain" description="RNA polymerase sigma-70 region 2" evidence="4">
    <location>
        <begin position="13"/>
        <end position="80"/>
    </location>
</feature>
<dbReference type="GO" id="GO:0016987">
    <property type="term" value="F:sigma factor activity"/>
    <property type="evidence" value="ECO:0007669"/>
    <property type="project" value="UniProtKB-KW"/>
</dbReference>
<evidence type="ECO:0000313" key="6">
    <source>
        <dbReference type="EMBL" id="MBV7276558.1"/>
    </source>
</evidence>
<dbReference type="NCBIfam" id="TIGR02937">
    <property type="entry name" value="sigma70-ECF"/>
    <property type="match status" value="1"/>
</dbReference>
<dbReference type="InterPro" id="IPR013249">
    <property type="entry name" value="RNA_pol_sigma70_r4_t2"/>
</dbReference>
<dbReference type="AlphaFoldDB" id="A0A949X615"/>
<accession>A0A949X615</accession>
<dbReference type="PANTHER" id="PTHR43133:SF60">
    <property type="entry name" value="RNA POLYMERASE SIGMA FACTOR SIGV"/>
    <property type="match status" value="1"/>
</dbReference>
<organism evidence="6 7">
    <name type="scientific">Clostridium thailandense</name>
    <dbReference type="NCBI Taxonomy" id="2794346"/>
    <lineage>
        <taxon>Bacteria</taxon>
        <taxon>Bacillati</taxon>
        <taxon>Bacillota</taxon>
        <taxon>Clostridia</taxon>
        <taxon>Eubacteriales</taxon>
        <taxon>Clostridiaceae</taxon>
        <taxon>Clostridium</taxon>
    </lineage>
</organism>
<evidence type="ECO:0000259" key="4">
    <source>
        <dbReference type="Pfam" id="PF04542"/>
    </source>
</evidence>
<name>A0A949X615_9CLOT</name>
<keyword evidence="7" id="KW-1185">Reference proteome</keyword>
<sequence length="181" mass="21261">MDDEILTRQVETLYREHSEYVFRIALFLTKSKVLAEDVLQETFIKVLQKYSSYDTSKSFKPWVYSIAVNTVRNMIRKNKWHSLFGVITEVEDNHYVDEIVLQSEENKELWREVTNLSLKSREVIVLHYYLGYKLTEVAEILNIPLGTCKSRLNSALNSLKKRIAKVNFNIDDEGGRTYETN</sequence>
<feature type="domain" description="RNA polymerase sigma factor 70 region 4 type 2" evidence="5">
    <location>
        <begin position="108"/>
        <end position="156"/>
    </location>
</feature>
<evidence type="ECO:0000256" key="3">
    <source>
        <dbReference type="ARBA" id="ARBA00023163"/>
    </source>
</evidence>
<keyword evidence="1" id="KW-0805">Transcription regulation</keyword>
<dbReference type="CDD" id="cd06171">
    <property type="entry name" value="Sigma70_r4"/>
    <property type="match status" value="1"/>
</dbReference>
<dbReference type="Pfam" id="PF04542">
    <property type="entry name" value="Sigma70_r2"/>
    <property type="match status" value="1"/>
</dbReference>
<comment type="caution">
    <text evidence="6">The sequence shown here is derived from an EMBL/GenBank/DDBJ whole genome shotgun (WGS) entry which is preliminary data.</text>
</comment>
<dbReference type="GO" id="GO:0006352">
    <property type="term" value="P:DNA-templated transcription initiation"/>
    <property type="evidence" value="ECO:0007669"/>
    <property type="project" value="InterPro"/>
</dbReference>
<dbReference type="PANTHER" id="PTHR43133">
    <property type="entry name" value="RNA POLYMERASE ECF-TYPE SIGMA FACTO"/>
    <property type="match status" value="1"/>
</dbReference>
<dbReference type="RefSeq" id="WP_218323640.1">
    <property type="nucleotide sequence ID" value="NZ_JAEEGC010000187.1"/>
</dbReference>
<evidence type="ECO:0000256" key="1">
    <source>
        <dbReference type="ARBA" id="ARBA00023015"/>
    </source>
</evidence>
<dbReference type="InterPro" id="IPR014284">
    <property type="entry name" value="RNA_pol_sigma-70_dom"/>
</dbReference>
<gene>
    <name evidence="6" type="ORF">I6U48_27165</name>
</gene>
<evidence type="ECO:0000313" key="7">
    <source>
        <dbReference type="Proteomes" id="UP000694308"/>
    </source>
</evidence>
<keyword evidence="2" id="KW-0731">Sigma factor</keyword>
<dbReference type="InterPro" id="IPR007627">
    <property type="entry name" value="RNA_pol_sigma70_r2"/>
</dbReference>
<keyword evidence="3" id="KW-0804">Transcription</keyword>
<protein>
    <submittedName>
        <fullName evidence="6">RNA polymerase sigma factor</fullName>
    </submittedName>
</protein>
<dbReference type="Proteomes" id="UP000694308">
    <property type="component" value="Unassembled WGS sequence"/>
</dbReference>
<proteinExistence type="predicted"/>